<proteinExistence type="predicted"/>
<keyword evidence="1" id="KW-0472">Membrane</keyword>
<name>A0AAW4VGD4_9FIRM</name>
<dbReference type="EMBL" id="JAJDKQ010000026">
    <property type="protein sequence ID" value="MCB8562631.1"/>
    <property type="molecule type" value="Genomic_DNA"/>
</dbReference>
<comment type="caution">
    <text evidence="3">The sequence shown here is derived from an EMBL/GenBank/DDBJ whole genome shotgun (WGS) entry which is preliminary data.</text>
</comment>
<accession>A0AAW4VGD4</accession>
<dbReference type="RefSeq" id="WP_117782560.1">
    <property type="nucleotide sequence ID" value="NZ_JAJDKQ010000026.1"/>
</dbReference>
<dbReference type="AlphaFoldDB" id="A0AAW4VGD4"/>
<dbReference type="Proteomes" id="UP001197827">
    <property type="component" value="Unassembled WGS sequence"/>
</dbReference>
<evidence type="ECO:0000256" key="1">
    <source>
        <dbReference type="SAM" id="Phobius"/>
    </source>
</evidence>
<feature type="domain" description="Zinc-ribbon" evidence="2">
    <location>
        <begin position="3"/>
        <end position="24"/>
    </location>
</feature>
<evidence type="ECO:0000313" key="4">
    <source>
        <dbReference type="Proteomes" id="UP001197827"/>
    </source>
</evidence>
<evidence type="ECO:0000259" key="2">
    <source>
        <dbReference type="Pfam" id="PF13240"/>
    </source>
</evidence>
<sequence length="139" mass="15400">MECPYCHKEIPQDSMFCYHCGKELNGEKKEIKKSKTLKKNPRENSFAKLGILLFFIALIGLDFIGGTVVNAVGGNVKIPYIISSIVYACALVCGVASLKIDKDDQKKGYEPTGNKNYAYISIFLSIFVALVNISQIILK</sequence>
<evidence type="ECO:0000313" key="3">
    <source>
        <dbReference type="EMBL" id="MCB8562631.1"/>
    </source>
</evidence>
<gene>
    <name evidence="3" type="ORF">LJD74_11590</name>
</gene>
<protein>
    <submittedName>
        <fullName evidence="3">Zinc-ribbon domain-containing protein</fullName>
    </submittedName>
</protein>
<feature type="transmembrane region" description="Helical" evidence="1">
    <location>
        <begin position="117"/>
        <end position="138"/>
    </location>
</feature>
<feature type="transmembrane region" description="Helical" evidence="1">
    <location>
        <begin position="78"/>
        <end position="96"/>
    </location>
</feature>
<dbReference type="Pfam" id="PF13240">
    <property type="entry name" value="Zn_Ribbon_1"/>
    <property type="match status" value="1"/>
</dbReference>
<organism evidence="3 4">
    <name type="scientific">Faecalibacillus intestinalis</name>
    <dbReference type="NCBI Taxonomy" id="1982626"/>
    <lineage>
        <taxon>Bacteria</taxon>
        <taxon>Bacillati</taxon>
        <taxon>Bacillota</taxon>
        <taxon>Erysipelotrichia</taxon>
        <taxon>Erysipelotrichales</taxon>
        <taxon>Coprobacillaceae</taxon>
        <taxon>Faecalibacillus</taxon>
    </lineage>
</organism>
<keyword evidence="1" id="KW-1133">Transmembrane helix</keyword>
<keyword evidence="1" id="KW-0812">Transmembrane</keyword>
<dbReference type="InterPro" id="IPR026870">
    <property type="entry name" value="Zinc_ribbon_dom"/>
</dbReference>
<feature type="transmembrane region" description="Helical" evidence="1">
    <location>
        <begin position="49"/>
        <end position="72"/>
    </location>
</feature>
<reference evidence="3" key="1">
    <citation type="submission" date="2021-10" db="EMBL/GenBank/DDBJ databases">
        <title>Collection of gut derived symbiotic bacterial strains cultured from healthy donors.</title>
        <authorList>
            <person name="Lin H."/>
            <person name="Littmann E."/>
            <person name="Kohout C."/>
            <person name="Pamer E.G."/>
        </authorList>
    </citation>
    <scope>NUCLEOTIDE SEQUENCE</scope>
    <source>
        <strain evidence="3">DFI.5.2</strain>
    </source>
</reference>